<dbReference type="GO" id="GO:0005506">
    <property type="term" value="F:iron ion binding"/>
    <property type="evidence" value="ECO:0007669"/>
    <property type="project" value="InterPro"/>
</dbReference>
<dbReference type="Gene3D" id="1.10.630.10">
    <property type="entry name" value="Cytochrome P450"/>
    <property type="match status" value="1"/>
</dbReference>
<keyword evidence="8" id="KW-1133">Transmembrane helix</keyword>
<evidence type="ECO:0000313" key="17">
    <source>
        <dbReference type="Proteomes" id="UP000813824"/>
    </source>
</evidence>
<organism evidence="16 17">
    <name type="scientific">Cristinia sonorae</name>
    <dbReference type="NCBI Taxonomy" id="1940300"/>
    <lineage>
        <taxon>Eukaryota</taxon>
        <taxon>Fungi</taxon>
        <taxon>Dikarya</taxon>
        <taxon>Basidiomycota</taxon>
        <taxon>Agaricomycotina</taxon>
        <taxon>Agaricomycetes</taxon>
        <taxon>Agaricomycetidae</taxon>
        <taxon>Agaricales</taxon>
        <taxon>Pleurotineae</taxon>
        <taxon>Stephanosporaceae</taxon>
        <taxon>Cristinia</taxon>
    </lineage>
</organism>
<dbReference type="GO" id="GO:0004497">
    <property type="term" value="F:monooxygenase activity"/>
    <property type="evidence" value="ECO:0007669"/>
    <property type="project" value="UniProtKB-KW"/>
</dbReference>
<evidence type="ECO:0000313" key="16">
    <source>
        <dbReference type="EMBL" id="KAH8105239.1"/>
    </source>
</evidence>
<dbReference type="InterPro" id="IPR017972">
    <property type="entry name" value="Cyt_P450_CS"/>
</dbReference>
<dbReference type="PANTHER" id="PTHR46300:SF2">
    <property type="entry name" value="CYTOCHROME P450 MONOOXYGENASE ALNH-RELATED"/>
    <property type="match status" value="1"/>
</dbReference>
<dbReference type="Pfam" id="PF00067">
    <property type="entry name" value="p450"/>
    <property type="match status" value="2"/>
</dbReference>
<comment type="similarity">
    <text evidence="4 15">Belongs to the cytochrome P450 family.</text>
</comment>
<accession>A0A8K0XTC9</accession>
<keyword evidence="11 15" id="KW-0503">Monooxygenase</keyword>
<proteinExistence type="inferred from homology"/>
<comment type="pathway">
    <text evidence="3">Secondary metabolite biosynthesis.</text>
</comment>
<evidence type="ECO:0000256" key="14">
    <source>
        <dbReference type="PIRSR" id="PIRSR602401-1"/>
    </source>
</evidence>
<sequence>MPSTFVTIFVSFAIASSTIIYKTWLTRRSPLPPGPPRKWLVGNMFDFPTSRPWLTFRDWCNEHGGLVFIDLPFKPIVVIGSVQVARDLLDDRSRIYSDRPYSTMMEILDWSWAFFTMPYNSEWRANRKYFHDHFRRSAIPSYHSILLQETHVALKRLLEAPNESHQHLRNFPGSSIMRVVYGVRSAAQLREYVDLAEHAVDSIRRTLIPGAFLAELISFLKYIPPWMPGGMARAFAAQYRPVVQQLRDRPFDEVKQAMAEGKATPSIVYSLIKDMQGEGGYMTKEQVQIARGIAATAYAAASDTACTFQVYYHKAGDYSHMHWQTTATLLFFVLAMAMYPEAQRKAQEELERVVGPSRLPDFNDTKSLVYVHALMLETLRWRPIAPTGAPHALSEDDVYKGYHIPKGSLIIANSWAMLHDPVDYPEPDTFNPERFMTKDGEIDTSVRDPTTIAFGFGRRACAGKEFSLSSLKIFMASMLHVYDIQPGVGEDGHPVVLSAEGSDEAIMYALFDISASVFVISDAGSGQLSYDISSIHQASFESSGASHPRHRAYGGLSE</sequence>
<dbReference type="Proteomes" id="UP000813824">
    <property type="component" value="Unassembled WGS sequence"/>
</dbReference>
<dbReference type="GO" id="GO:0016020">
    <property type="term" value="C:membrane"/>
    <property type="evidence" value="ECO:0007669"/>
    <property type="project" value="UniProtKB-SubCell"/>
</dbReference>
<dbReference type="GO" id="GO:0020037">
    <property type="term" value="F:heme binding"/>
    <property type="evidence" value="ECO:0007669"/>
    <property type="project" value="InterPro"/>
</dbReference>
<feature type="binding site" description="axial binding residue" evidence="14">
    <location>
        <position position="461"/>
    </location>
    <ligand>
        <name>heme</name>
        <dbReference type="ChEBI" id="CHEBI:30413"/>
    </ligand>
    <ligandPart>
        <name>Fe</name>
        <dbReference type="ChEBI" id="CHEBI:18248"/>
    </ligandPart>
</feature>
<dbReference type="PRINTS" id="PR00385">
    <property type="entry name" value="P450"/>
</dbReference>
<dbReference type="SUPFAM" id="SSF48264">
    <property type="entry name" value="Cytochrome P450"/>
    <property type="match status" value="1"/>
</dbReference>
<dbReference type="InterPro" id="IPR050364">
    <property type="entry name" value="Cytochrome_P450_fung"/>
</dbReference>
<evidence type="ECO:0000256" key="6">
    <source>
        <dbReference type="ARBA" id="ARBA00022692"/>
    </source>
</evidence>
<keyword evidence="17" id="KW-1185">Reference proteome</keyword>
<keyword evidence="7 14" id="KW-0479">Metal-binding</keyword>
<dbReference type="PANTHER" id="PTHR46300">
    <property type="entry name" value="P450, PUTATIVE (EUROFUNG)-RELATED-RELATED"/>
    <property type="match status" value="1"/>
</dbReference>
<keyword evidence="12" id="KW-0472">Membrane</keyword>
<dbReference type="InterPro" id="IPR001128">
    <property type="entry name" value="Cyt_P450"/>
</dbReference>
<protein>
    <submittedName>
        <fullName evidence="16">Cytochrome P450</fullName>
    </submittedName>
</protein>
<keyword evidence="10 14" id="KW-0408">Iron</keyword>
<evidence type="ECO:0000256" key="4">
    <source>
        <dbReference type="ARBA" id="ARBA00010617"/>
    </source>
</evidence>
<dbReference type="InterPro" id="IPR036396">
    <property type="entry name" value="Cyt_P450_sf"/>
</dbReference>
<keyword evidence="13" id="KW-0325">Glycoprotein</keyword>
<dbReference type="GO" id="GO:0016705">
    <property type="term" value="F:oxidoreductase activity, acting on paired donors, with incorporation or reduction of molecular oxygen"/>
    <property type="evidence" value="ECO:0007669"/>
    <property type="project" value="InterPro"/>
</dbReference>
<keyword evidence="5 14" id="KW-0349">Heme</keyword>
<reference evidence="16" key="1">
    <citation type="journal article" date="2021" name="New Phytol.">
        <title>Evolutionary innovations through gain and loss of genes in the ectomycorrhizal Boletales.</title>
        <authorList>
            <person name="Wu G."/>
            <person name="Miyauchi S."/>
            <person name="Morin E."/>
            <person name="Kuo A."/>
            <person name="Drula E."/>
            <person name="Varga T."/>
            <person name="Kohler A."/>
            <person name="Feng B."/>
            <person name="Cao Y."/>
            <person name="Lipzen A."/>
            <person name="Daum C."/>
            <person name="Hundley H."/>
            <person name="Pangilinan J."/>
            <person name="Johnson J."/>
            <person name="Barry K."/>
            <person name="LaButti K."/>
            <person name="Ng V."/>
            <person name="Ahrendt S."/>
            <person name="Min B."/>
            <person name="Choi I.G."/>
            <person name="Park H."/>
            <person name="Plett J.M."/>
            <person name="Magnuson J."/>
            <person name="Spatafora J.W."/>
            <person name="Nagy L.G."/>
            <person name="Henrissat B."/>
            <person name="Grigoriev I.V."/>
            <person name="Yang Z.L."/>
            <person name="Xu J."/>
            <person name="Martin F.M."/>
        </authorList>
    </citation>
    <scope>NUCLEOTIDE SEQUENCE</scope>
    <source>
        <strain evidence="16">KKN 215</strain>
    </source>
</reference>
<comment type="caution">
    <text evidence="16">The sequence shown here is derived from an EMBL/GenBank/DDBJ whole genome shotgun (WGS) entry which is preliminary data.</text>
</comment>
<evidence type="ECO:0000256" key="13">
    <source>
        <dbReference type="ARBA" id="ARBA00023180"/>
    </source>
</evidence>
<dbReference type="AlphaFoldDB" id="A0A8K0XTC9"/>
<name>A0A8K0XTC9_9AGAR</name>
<evidence type="ECO:0000256" key="8">
    <source>
        <dbReference type="ARBA" id="ARBA00022989"/>
    </source>
</evidence>
<dbReference type="EMBL" id="JAEVFJ010000004">
    <property type="protein sequence ID" value="KAH8105239.1"/>
    <property type="molecule type" value="Genomic_DNA"/>
</dbReference>
<evidence type="ECO:0000256" key="5">
    <source>
        <dbReference type="ARBA" id="ARBA00022617"/>
    </source>
</evidence>
<dbReference type="InterPro" id="IPR002401">
    <property type="entry name" value="Cyt_P450_E_grp-I"/>
</dbReference>
<evidence type="ECO:0000256" key="9">
    <source>
        <dbReference type="ARBA" id="ARBA00023002"/>
    </source>
</evidence>
<dbReference type="CDD" id="cd11065">
    <property type="entry name" value="CYP64-like"/>
    <property type="match status" value="1"/>
</dbReference>
<evidence type="ECO:0000256" key="10">
    <source>
        <dbReference type="ARBA" id="ARBA00023004"/>
    </source>
</evidence>
<keyword evidence="9 15" id="KW-0560">Oxidoreductase</keyword>
<dbReference type="PRINTS" id="PR00463">
    <property type="entry name" value="EP450I"/>
</dbReference>
<evidence type="ECO:0000256" key="3">
    <source>
        <dbReference type="ARBA" id="ARBA00005179"/>
    </source>
</evidence>
<evidence type="ECO:0000256" key="12">
    <source>
        <dbReference type="ARBA" id="ARBA00023136"/>
    </source>
</evidence>
<evidence type="ECO:0000256" key="1">
    <source>
        <dbReference type="ARBA" id="ARBA00001971"/>
    </source>
</evidence>
<keyword evidence="6" id="KW-0812">Transmembrane</keyword>
<evidence type="ECO:0000256" key="2">
    <source>
        <dbReference type="ARBA" id="ARBA00004167"/>
    </source>
</evidence>
<evidence type="ECO:0000256" key="7">
    <source>
        <dbReference type="ARBA" id="ARBA00022723"/>
    </source>
</evidence>
<comment type="subcellular location">
    <subcellularLocation>
        <location evidence="2">Membrane</location>
        <topology evidence="2">Single-pass membrane protein</topology>
    </subcellularLocation>
</comment>
<evidence type="ECO:0000256" key="11">
    <source>
        <dbReference type="ARBA" id="ARBA00023033"/>
    </source>
</evidence>
<comment type="cofactor">
    <cofactor evidence="1 14">
        <name>heme</name>
        <dbReference type="ChEBI" id="CHEBI:30413"/>
    </cofactor>
</comment>
<evidence type="ECO:0000256" key="15">
    <source>
        <dbReference type="RuleBase" id="RU000461"/>
    </source>
</evidence>
<dbReference type="PROSITE" id="PS00086">
    <property type="entry name" value="CYTOCHROME_P450"/>
    <property type="match status" value="1"/>
</dbReference>
<dbReference type="OrthoDB" id="2789670at2759"/>
<gene>
    <name evidence="16" type="ORF">BXZ70DRAFT_1042952</name>
</gene>